<dbReference type="Pfam" id="PF05742">
    <property type="entry name" value="TANGO2"/>
    <property type="match status" value="1"/>
</dbReference>
<reference evidence="2" key="2">
    <citation type="submission" date="2020-10" db="UniProtKB">
        <authorList>
            <consortium name="WormBaseParasite"/>
        </authorList>
    </citation>
    <scope>IDENTIFICATION</scope>
</reference>
<name>A0A7E4VH08_PANRE</name>
<dbReference type="WBParaSite" id="Pan_g20403.t1">
    <property type="protein sequence ID" value="Pan_g20403.t1"/>
    <property type="gene ID" value="Pan_g20403"/>
</dbReference>
<evidence type="ECO:0000313" key="2">
    <source>
        <dbReference type="WBParaSite" id="Pan_g20403.t1"/>
    </source>
</evidence>
<accession>A0A7E4VH08</accession>
<dbReference type="GO" id="GO:0009306">
    <property type="term" value="P:protein secretion"/>
    <property type="evidence" value="ECO:0007669"/>
    <property type="project" value="TreeGrafter"/>
</dbReference>
<dbReference type="GO" id="GO:0007030">
    <property type="term" value="P:Golgi organization"/>
    <property type="evidence" value="ECO:0007669"/>
    <property type="project" value="TreeGrafter"/>
</dbReference>
<dbReference type="PANTHER" id="PTHR17985">
    <property type="entry name" value="SER/THR-RICH PROTEIN T10 IN DGCR REGION"/>
    <property type="match status" value="1"/>
</dbReference>
<dbReference type="Proteomes" id="UP000492821">
    <property type="component" value="Unassembled WGS sequence"/>
</dbReference>
<organism evidence="1 2">
    <name type="scientific">Panagrellus redivivus</name>
    <name type="common">Microworm</name>
    <dbReference type="NCBI Taxonomy" id="6233"/>
    <lineage>
        <taxon>Eukaryota</taxon>
        <taxon>Metazoa</taxon>
        <taxon>Ecdysozoa</taxon>
        <taxon>Nematoda</taxon>
        <taxon>Chromadorea</taxon>
        <taxon>Rhabditida</taxon>
        <taxon>Tylenchina</taxon>
        <taxon>Panagrolaimomorpha</taxon>
        <taxon>Panagrolaimoidea</taxon>
        <taxon>Panagrolaimidae</taxon>
        <taxon>Panagrellus</taxon>
    </lineage>
</organism>
<dbReference type="GO" id="GO:0005794">
    <property type="term" value="C:Golgi apparatus"/>
    <property type="evidence" value="ECO:0007669"/>
    <property type="project" value="TreeGrafter"/>
</dbReference>
<protein>
    <submittedName>
        <fullName evidence="2">NRDE protein-domain-containing protein</fullName>
    </submittedName>
</protein>
<keyword evidence="1" id="KW-1185">Reference proteome</keyword>
<reference evidence="1" key="1">
    <citation type="journal article" date="2013" name="Genetics">
        <title>The draft genome and transcriptome of Panagrellus redivivus are shaped by the harsh demands of a free-living lifestyle.</title>
        <authorList>
            <person name="Srinivasan J."/>
            <person name="Dillman A.R."/>
            <person name="Macchietto M.G."/>
            <person name="Heikkinen L."/>
            <person name="Lakso M."/>
            <person name="Fracchia K.M."/>
            <person name="Antoshechkin I."/>
            <person name="Mortazavi A."/>
            <person name="Wong G."/>
            <person name="Sternberg P.W."/>
        </authorList>
    </citation>
    <scope>NUCLEOTIDE SEQUENCE [LARGE SCALE GENOMIC DNA]</scope>
    <source>
        <strain evidence="1">MT8872</strain>
    </source>
</reference>
<dbReference type="AlphaFoldDB" id="A0A7E4VH08"/>
<dbReference type="PANTHER" id="PTHR17985:SF8">
    <property type="entry name" value="TRANSPORT AND GOLGI ORGANIZATION PROTEIN 2 HOMOLOG"/>
    <property type="match status" value="1"/>
</dbReference>
<dbReference type="InterPro" id="IPR008551">
    <property type="entry name" value="TANGO2"/>
</dbReference>
<evidence type="ECO:0000313" key="1">
    <source>
        <dbReference type="Proteomes" id="UP000492821"/>
    </source>
</evidence>
<proteinExistence type="predicted"/>
<sequence length="275" mass="30246">MCVTFLYTRAPGVTNTPWKLIILNSRDEVLARKTSGAAWENGILAGRDEEAPDRGTWFGVNRSGKAGILLSITEPKAAKNPQAPSRGAIVTDYLHSPVGLDAFTANLVTASTQYNGFQFVGIEPSKDSFRVRSIAHKYVSVVEPLEWEYGIHGFGNSPPSMPYKKVTHGVDLFEKAVRAARNEKELVEGLFSVATDTTSCAPDHQLELQTGLDGAHCEFLTSLFVKEHLGYGTRSHSIYLVSDSNEAVFIEKRLTSEGSNIDGVWETTEFRFNLS</sequence>